<dbReference type="InterPro" id="IPR011008">
    <property type="entry name" value="Dimeric_a/b-barrel"/>
</dbReference>
<comment type="caution">
    <text evidence="2">The sequence shown here is derived from an EMBL/GenBank/DDBJ whole genome shotgun (WGS) entry which is preliminary data.</text>
</comment>
<proteinExistence type="predicted"/>
<feature type="region of interest" description="Disordered" evidence="1">
    <location>
        <begin position="111"/>
        <end position="133"/>
    </location>
</feature>
<dbReference type="SUPFAM" id="SSF54909">
    <property type="entry name" value="Dimeric alpha+beta barrel"/>
    <property type="match status" value="1"/>
</dbReference>
<sequence length="133" mass="14898">MTAPFIFIGTHKIKPGKREEFKKYFERFSSDVVEPQEPRLHSFYGYAAPDSDYVTVVQVHPDADSMATHMKVGMEHFASAYAEYLEPESALQIYGNLTEDLIRTISAAAQTDGGGSSVTIREPFTGFDRLPRS</sequence>
<accession>A0AA41QI24</accession>
<evidence type="ECO:0000313" key="3">
    <source>
        <dbReference type="Proteomes" id="UP001165405"/>
    </source>
</evidence>
<name>A0AA41QI24_9MICO</name>
<evidence type="ECO:0000256" key="1">
    <source>
        <dbReference type="SAM" id="MobiDB-lite"/>
    </source>
</evidence>
<protein>
    <recommendedName>
        <fullName evidence="4">Antibiotic biosynthesis monooxygenase</fullName>
    </recommendedName>
</protein>
<organism evidence="2 3">
    <name type="scientific">Antribacter soli</name>
    <dbReference type="NCBI Taxonomy" id="2910976"/>
    <lineage>
        <taxon>Bacteria</taxon>
        <taxon>Bacillati</taxon>
        <taxon>Actinomycetota</taxon>
        <taxon>Actinomycetes</taxon>
        <taxon>Micrococcales</taxon>
        <taxon>Promicromonosporaceae</taxon>
        <taxon>Antribacter</taxon>
    </lineage>
</organism>
<dbReference type="EMBL" id="JAKGSG010000064">
    <property type="protein sequence ID" value="MCF4123577.1"/>
    <property type="molecule type" value="Genomic_DNA"/>
</dbReference>
<dbReference type="Proteomes" id="UP001165405">
    <property type="component" value="Unassembled WGS sequence"/>
</dbReference>
<evidence type="ECO:0008006" key="4">
    <source>
        <dbReference type="Google" id="ProtNLM"/>
    </source>
</evidence>
<dbReference type="Gene3D" id="3.30.70.100">
    <property type="match status" value="1"/>
</dbReference>
<evidence type="ECO:0000313" key="2">
    <source>
        <dbReference type="EMBL" id="MCF4123577.1"/>
    </source>
</evidence>
<reference evidence="2" key="1">
    <citation type="submission" date="2022-01" db="EMBL/GenBank/DDBJ databases">
        <title>Antribacter sp. nov., isolated from Guizhou of China.</title>
        <authorList>
            <person name="Chengliang C."/>
            <person name="Ya Z."/>
        </authorList>
    </citation>
    <scope>NUCLEOTIDE SEQUENCE</scope>
    <source>
        <strain evidence="2">KLBMP 9083</strain>
    </source>
</reference>
<keyword evidence="3" id="KW-1185">Reference proteome</keyword>
<gene>
    <name evidence="2" type="ORF">L1785_21645</name>
</gene>
<dbReference type="AlphaFoldDB" id="A0AA41QI24"/>
<dbReference type="RefSeq" id="WP_236091329.1">
    <property type="nucleotide sequence ID" value="NZ_JAKGSG010000064.1"/>
</dbReference>